<comment type="catalytic activity">
    <reaction evidence="7 8">
        <text>L-arginine + H2O = L-citrulline + NH4(+)</text>
        <dbReference type="Rhea" id="RHEA:19597"/>
        <dbReference type="ChEBI" id="CHEBI:15377"/>
        <dbReference type="ChEBI" id="CHEBI:28938"/>
        <dbReference type="ChEBI" id="CHEBI:32682"/>
        <dbReference type="ChEBI" id="CHEBI:57743"/>
        <dbReference type="EC" id="3.5.3.6"/>
    </reaction>
</comment>
<evidence type="ECO:0000256" key="9">
    <source>
        <dbReference type="SAM" id="MobiDB-lite"/>
    </source>
</evidence>
<organism evidence="10 11">
    <name type="scientific">Brachybacterium kimchii</name>
    <dbReference type="NCBI Taxonomy" id="2942909"/>
    <lineage>
        <taxon>Bacteria</taxon>
        <taxon>Bacillati</taxon>
        <taxon>Actinomycetota</taxon>
        <taxon>Actinomycetes</taxon>
        <taxon>Micrococcales</taxon>
        <taxon>Dermabacteraceae</taxon>
        <taxon>Brachybacterium</taxon>
    </lineage>
</organism>
<evidence type="ECO:0000313" key="11">
    <source>
        <dbReference type="Proteomes" id="UP001055868"/>
    </source>
</evidence>
<dbReference type="Gene3D" id="1.10.3930.10">
    <property type="entry name" value="Arginine deiminase"/>
    <property type="match status" value="1"/>
</dbReference>
<keyword evidence="5 8" id="KW-0056">Arginine metabolism</keyword>
<dbReference type="InterPro" id="IPR003876">
    <property type="entry name" value="Arg_deiminase"/>
</dbReference>
<evidence type="ECO:0000256" key="4">
    <source>
        <dbReference type="ARBA" id="ARBA00022490"/>
    </source>
</evidence>
<dbReference type="RefSeq" id="WP_249477288.1">
    <property type="nucleotide sequence ID" value="NZ_CP097218.1"/>
</dbReference>
<keyword evidence="11" id="KW-1185">Reference proteome</keyword>
<evidence type="ECO:0000313" key="10">
    <source>
        <dbReference type="EMBL" id="UQN28258.1"/>
    </source>
</evidence>
<proteinExistence type="inferred from homology"/>
<gene>
    <name evidence="8" type="primary">arcA</name>
    <name evidence="10" type="ORF">M4486_11415</name>
</gene>
<evidence type="ECO:0000256" key="5">
    <source>
        <dbReference type="ARBA" id="ARBA00022503"/>
    </source>
</evidence>
<accession>A0ABY4N152</accession>
<dbReference type="PANTHER" id="PTHR47271">
    <property type="entry name" value="ARGININE DEIMINASE"/>
    <property type="match status" value="1"/>
</dbReference>
<evidence type="ECO:0000256" key="8">
    <source>
        <dbReference type="HAMAP-Rule" id="MF_00242"/>
    </source>
</evidence>
<comment type="pathway">
    <text evidence="2 8">Amino-acid degradation; L-arginine degradation via ADI pathway; carbamoyl phosphate from L-arginine: step 1/2.</text>
</comment>
<evidence type="ECO:0000256" key="2">
    <source>
        <dbReference type="ARBA" id="ARBA00005213"/>
    </source>
</evidence>
<dbReference type="Pfam" id="PF02274">
    <property type="entry name" value="ADI"/>
    <property type="match status" value="1"/>
</dbReference>
<dbReference type="HAMAP" id="MF_00242">
    <property type="entry name" value="Arg_deiminase"/>
    <property type="match status" value="1"/>
</dbReference>
<reference evidence="10" key="1">
    <citation type="submission" date="2022-05" db="EMBL/GenBank/DDBJ databases">
        <title>Genomic analysis of Brachybacterium sp. CBA3104.</title>
        <authorList>
            <person name="Roh S.W."/>
            <person name="Kim Y.B."/>
            <person name="Kim Y."/>
        </authorList>
    </citation>
    <scope>NUCLEOTIDE SEQUENCE</scope>
    <source>
        <strain evidence="10">CBA3104</strain>
    </source>
</reference>
<name>A0ABY4N152_9MICO</name>
<dbReference type="NCBIfam" id="NF002381">
    <property type="entry name" value="PRK01388.1"/>
    <property type="match status" value="1"/>
</dbReference>
<sequence>MPERPVETAHGAAPSADPSRGRAPSADPSRGRAPSADPSRGGTTSADPAPARTGVHSEVGRLRKVLVCRPGLAHERLTPSTSDELLFDDVMWVEAAQRDHADFVETMTSRGVEVLELHDLLGEAMDMPEARAWLLDRKVIANRVGLGLVDATRSSLDALEGPELARVLIGGMATTELPGELRTAYANLARESVGTPEYLLPPLPNTLFTRDTTCWIGDGLTLNPLYWPARKDETLLMQALYRFHPELSGSRVWWGDAERDWGQATLEGGDVMPVGNGTLLIGMSERSSRQAITQLASALFAAGAVERIVVAGMPRLRAAMHLDTVFTFADRDLATVHPAIVDGIHAFTIRPADNPLGMEVRDEGERRFVDVVAEAMGLKRLRTVATAGDLYASERQQWDSGNNAVALEPGVVITYDRNTQTNAALRDAGVEVLTIRGAELGRGRGGGHCMTCPIVRDPVDW</sequence>
<feature type="region of interest" description="Disordered" evidence="9">
    <location>
        <begin position="1"/>
        <end position="57"/>
    </location>
</feature>
<feature type="active site" description="Amidino-cysteine intermediate" evidence="8">
    <location>
        <position position="449"/>
    </location>
</feature>
<evidence type="ECO:0000256" key="1">
    <source>
        <dbReference type="ARBA" id="ARBA00004496"/>
    </source>
</evidence>
<dbReference type="SUPFAM" id="SSF55909">
    <property type="entry name" value="Pentein"/>
    <property type="match status" value="1"/>
</dbReference>
<comment type="subcellular location">
    <subcellularLocation>
        <location evidence="1 8">Cytoplasm</location>
    </subcellularLocation>
</comment>
<protein>
    <recommendedName>
        <fullName evidence="8">Arginine deiminase</fullName>
        <shortName evidence="8">ADI</shortName>
        <ecNumber evidence="8">3.5.3.6</ecNumber>
    </recommendedName>
    <alternativeName>
        <fullName evidence="8">Arginine dihydrolase</fullName>
        <shortName evidence="8">AD</shortName>
    </alternativeName>
</protein>
<keyword evidence="4 8" id="KW-0963">Cytoplasm</keyword>
<dbReference type="Gene3D" id="3.75.10.10">
    <property type="entry name" value="L-arginine/glycine Amidinotransferase, Chain A"/>
    <property type="match status" value="1"/>
</dbReference>
<evidence type="ECO:0000256" key="7">
    <source>
        <dbReference type="ARBA" id="ARBA00049429"/>
    </source>
</evidence>
<keyword evidence="6 8" id="KW-0378">Hydrolase</keyword>
<evidence type="ECO:0000256" key="6">
    <source>
        <dbReference type="ARBA" id="ARBA00022801"/>
    </source>
</evidence>
<evidence type="ECO:0000256" key="3">
    <source>
        <dbReference type="ARBA" id="ARBA00010206"/>
    </source>
</evidence>
<comment type="similarity">
    <text evidence="3 8">Belongs to the arginine deiminase family.</text>
</comment>
<dbReference type="PANTHER" id="PTHR47271:SF3">
    <property type="entry name" value="ARGININE DEIMINASE"/>
    <property type="match status" value="1"/>
</dbReference>
<dbReference type="PRINTS" id="PR01466">
    <property type="entry name" value="ARGDEIMINASE"/>
</dbReference>
<dbReference type="PIRSF" id="PIRSF006356">
    <property type="entry name" value="Arg_deiminase"/>
    <property type="match status" value="1"/>
</dbReference>
<dbReference type="Proteomes" id="UP001055868">
    <property type="component" value="Chromosome"/>
</dbReference>
<dbReference type="EMBL" id="CP097218">
    <property type="protein sequence ID" value="UQN28258.1"/>
    <property type="molecule type" value="Genomic_DNA"/>
</dbReference>
<dbReference type="EC" id="3.5.3.6" evidence="8"/>